<evidence type="ECO:0000256" key="4">
    <source>
        <dbReference type="ARBA" id="ARBA00023163"/>
    </source>
</evidence>
<accession>L7KK30</accession>
<dbReference type="CDD" id="cd17535">
    <property type="entry name" value="REC_NarL-like"/>
    <property type="match status" value="1"/>
</dbReference>
<dbReference type="RefSeq" id="WP_005174462.1">
    <property type="nucleotide sequence ID" value="NZ_BANR01000007.1"/>
</dbReference>
<dbReference type="STRING" id="1220583.GOACH_07_01370"/>
<dbReference type="InterPro" id="IPR039420">
    <property type="entry name" value="WalR-like"/>
</dbReference>
<dbReference type="Pfam" id="PF00196">
    <property type="entry name" value="GerE"/>
    <property type="match status" value="1"/>
</dbReference>
<dbReference type="Pfam" id="PF00072">
    <property type="entry name" value="Response_reg"/>
    <property type="match status" value="1"/>
</dbReference>
<organism evidence="8 9">
    <name type="scientific">Gordonia aichiensis NBRC 108223</name>
    <dbReference type="NCBI Taxonomy" id="1220583"/>
    <lineage>
        <taxon>Bacteria</taxon>
        <taxon>Bacillati</taxon>
        <taxon>Actinomycetota</taxon>
        <taxon>Actinomycetes</taxon>
        <taxon>Mycobacteriales</taxon>
        <taxon>Gordoniaceae</taxon>
        <taxon>Gordonia</taxon>
    </lineage>
</organism>
<dbReference type="CDD" id="cd06170">
    <property type="entry name" value="LuxR_C_like"/>
    <property type="match status" value="1"/>
</dbReference>
<keyword evidence="3" id="KW-0238">DNA-binding</keyword>
<dbReference type="SUPFAM" id="SSF46894">
    <property type="entry name" value="C-terminal effector domain of the bipartite response regulators"/>
    <property type="match status" value="1"/>
</dbReference>
<dbReference type="InterPro" id="IPR058245">
    <property type="entry name" value="NreC/VraR/RcsB-like_REC"/>
</dbReference>
<dbReference type="Gene3D" id="3.40.50.2300">
    <property type="match status" value="1"/>
</dbReference>
<evidence type="ECO:0000256" key="1">
    <source>
        <dbReference type="ARBA" id="ARBA00022553"/>
    </source>
</evidence>
<dbReference type="PANTHER" id="PTHR43214:SF24">
    <property type="entry name" value="TRANSCRIPTIONAL REGULATORY PROTEIN NARL-RELATED"/>
    <property type="match status" value="1"/>
</dbReference>
<dbReference type="PROSITE" id="PS50043">
    <property type="entry name" value="HTH_LUXR_2"/>
    <property type="match status" value="1"/>
</dbReference>
<comment type="caution">
    <text evidence="8">The sequence shown here is derived from an EMBL/GenBank/DDBJ whole genome shotgun (WGS) entry which is preliminary data.</text>
</comment>
<evidence type="ECO:0000259" key="7">
    <source>
        <dbReference type="PROSITE" id="PS50110"/>
    </source>
</evidence>
<dbReference type="InterPro" id="IPR016032">
    <property type="entry name" value="Sig_transdc_resp-reg_C-effctor"/>
</dbReference>
<feature type="domain" description="HTH luxR-type" evidence="6">
    <location>
        <begin position="148"/>
        <end position="213"/>
    </location>
</feature>
<dbReference type="InterPro" id="IPR011006">
    <property type="entry name" value="CheY-like_superfamily"/>
</dbReference>
<feature type="domain" description="Response regulatory" evidence="7">
    <location>
        <begin position="4"/>
        <end position="120"/>
    </location>
</feature>
<dbReference type="SMART" id="SM00448">
    <property type="entry name" value="REC"/>
    <property type="match status" value="1"/>
</dbReference>
<dbReference type="SUPFAM" id="SSF52172">
    <property type="entry name" value="CheY-like"/>
    <property type="match status" value="1"/>
</dbReference>
<dbReference type="PROSITE" id="PS50110">
    <property type="entry name" value="RESPONSE_REGULATORY"/>
    <property type="match status" value="1"/>
</dbReference>
<dbReference type="EMBL" id="BANR01000007">
    <property type="protein sequence ID" value="GAC48851.1"/>
    <property type="molecule type" value="Genomic_DNA"/>
</dbReference>
<proteinExistence type="predicted"/>
<evidence type="ECO:0000313" key="8">
    <source>
        <dbReference type="EMBL" id="GAC48851.1"/>
    </source>
</evidence>
<dbReference type="SMART" id="SM00421">
    <property type="entry name" value="HTH_LUXR"/>
    <property type="match status" value="1"/>
</dbReference>
<dbReference type="Proteomes" id="UP000010988">
    <property type="component" value="Unassembled WGS sequence"/>
</dbReference>
<keyword evidence="4" id="KW-0804">Transcription</keyword>
<feature type="modified residue" description="4-aspartylphosphate" evidence="5">
    <location>
        <position position="55"/>
    </location>
</feature>
<dbReference type="AlphaFoldDB" id="L7KK30"/>
<dbReference type="InterPro" id="IPR000792">
    <property type="entry name" value="Tscrpt_reg_LuxR_C"/>
</dbReference>
<protein>
    <submittedName>
        <fullName evidence="8">Putative two-component response regulator</fullName>
    </submittedName>
</protein>
<evidence type="ECO:0000256" key="3">
    <source>
        <dbReference type="ARBA" id="ARBA00023125"/>
    </source>
</evidence>
<evidence type="ECO:0000256" key="5">
    <source>
        <dbReference type="PROSITE-ProRule" id="PRU00169"/>
    </source>
</evidence>
<dbReference type="GO" id="GO:0003677">
    <property type="term" value="F:DNA binding"/>
    <property type="evidence" value="ECO:0007669"/>
    <property type="project" value="UniProtKB-KW"/>
</dbReference>
<dbReference type="PANTHER" id="PTHR43214">
    <property type="entry name" value="TWO-COMPONENT RESPONSE REGULATOR"/>
    <property type="match status" value="1"/>
</dbReference>
<sequence>MSIRVVVADDQEMVRTGFSMILSAQPDIEVVGEAGDGVSALSTIGAERPDVALLDIRMPTLDGIEVCRRVRHADAGTQVVIVTTFGDPAYVDAALAAGASGFLLKDSGPSLLVAAVRAAAAGDALVSPELTVDLLARHSARGRVDEAAAELVATLTEREREIAVLVAGGATNAELAERLVISLGTVKTHVTNVARRLQARNRVEIAAAMWAAGVMADDRR</sequence>
<keyword evidence="9" id="KW-1185">Reference proteome</keyword>
<keyword evidence="2" id="KW-0805">Transcription regulation</keyword>
<dbReference type="PRINTS" id="PR00038">
    <property type="entry name" value="HTHLUXR"/>
</dbReference>
<evidence type="ECO:0000313" key="9">
    <source>
        <dbReference type="Proteomes" id="UP000010988"/>
    </source>
</evidence>
<reference evidence="8 9" key="1">
    <citation type="submission" date="2012-12" db="EMBL/GenBank/DDBJ databases">
        <title>Whole genome shotgun sequence of Gordonia aichiensis NBRC 108223.</title>
        <authorList>
            <person name="Isaki-Nakamura S."/>
            <person name="Hosoyama A."/>
            <person name="Tsuchikane K."/>
            <person name="Ando Y."/>
            <person name="Baba S."/>
            <person name="Ohji S."/>
            <person name="Hamada M."/>
            <person name="Tamura T."/>
            <person name="Yamazoe A."/>
            <person name="Yamazaki S."/>
            <person name="Fujita N."/>
        </authorList>
    </citation>
    <scope>NUCLEOTIDE SEQUENCE [LARGE SCALE GENOMIC DNA]</scope>
    <source>
        <strain evidence="8 9">NBRC 108223</strain>
    </source>
</reference>
<gene>
    <name evidence="8" type="ORF">GOACH_07_01370</name>
</gene>
<keyword evidence="1 5" id="KW-0597">Phosphoprotein</keyword>
<evidence type="ECO:0000256" key="2">
    <source>
        <dbReference type="ARBA" id="ARBA00023015"/>
    </source>
</evidence>
<dbReference type="InterPro" id="IPR001789">
    <property type="entry name" value="Sig_transdc_resp-reg_receiver"/>
</dbReference>
<evidence type="ECO:0000259" key="6">
    <source>
        <dbReference type="PROSITE" id="PS50043"/>
    </source>
</evidence>
<name>L7KK30_9ACTN</name>
<dbReference type="OrthoDB" id="9808843at2"/>
<dbReference type="GO" id="GO:0000160">
    <property type="term" value="P:phosphorelay signal transduction system"/>
    <property type="evidence" value="ECO:0007669"/>
    <property type="project" value="InterPro"/>
</dbReference>
<dbReference type="GO" id="GO:0006355">
    <property type="term" value="P:regulation of DNA-templated transcription"/>
    <property type="evidence" value="ECO:0007669"/>
    <property type="project" value="InterPro"/>
</dbReference>
<dbReference type="eggNOG" id="COG2197">
    <property type="taxonomic scope" value="Bacteria"/>
</dbReference>